<keyword evidence="3" id="KW-1185">Reference proteome</keyword>
<organism evidence="3 4">
    <name type="scientific">Caenorhabditis tropicalis</name>
    <dbReference type="NCBI Taxonomy" id="1561998"/>
    <lineage>
        <taxon>Eukaryota</taxon>
        <taxon>Metazoa</taxon>
        <taxon>Ecdysozoa</taxon>
        <taxon>Nematoda</taxon>
        <taxon>Chromadorea</taxon>
        <taxon>Rhabditida</taxon>
        <taxon>Rhabditina</taxon>
        <taxon>Rhabditomorpha</taxon>
        <taxon>Rhabditoidea</taxon>
        <taxon>Rhabditidae</taxon>
        <taxon>Peloderinae</taxon>
        <taxon>Caenorhabditis</taxon>
    </lineage>
</organism>
<dbReference type="WBParaSite" id="Csp11.Scaffold629.g10532.t1">
    <property type="protein sequence ID" value="Csp11.Scaffold629.g10532.t1"/>
    <property type="gene ID" value="Csp11.Scaffold629.g10532"/>
</dbReference>
<feature type="compositionally biased region" description="Basic and acidic residues" evidence="1">
    <location>
        <begin position="553"/>
        <end position="562"/>
    </location>
</feature>
<feature type="compositionally biased region" description="Basic and acidic residues" evidence="1">
    <location>
        <begin position="371"/>
        <end position="394"/>
    </location>
</feature>
<evidence type="ECO:0000313" key="3">
    <source>
        <dbReference type="Proteomes" id="UP000095282"/>
    </source>
</evidence>
<feature type="compositionally biased region" description="Pro residues" evidence="1">
    <location>
        <begin position="340"/>
        <end position="349"/>
    </location>
</feature>
<feature type="compositionally biased region" description="Basic and acidic residues" evidence="1">
    <location>
        <begin position="69"/>
        <end position="79"/>
    </location>
</feature>
<feature type="compositionally biased region" description="Basic and acidic residues" evidence="1">
    <location>
        <begin position="404"/>
        <end position="420"/>
    </location>
</feature>
<dbReference type="AlphaFoldDB" id="A0A1I7TPN5"/>
<proteinExistence type="predicted"/>
<keyword evidence="2" id="KW-0732">Signal</keyword>
<protein>
    <submittedName>
        <fullName evidence="4">Shell matrix protein</fullName>
    </submittedName>
</protein>
<evidence type="ECO:0000313" key="4">
    <source>
        <dbReference type="WBParaSite" id="Csp11.Scaffold629.g10532.t1"/>
    </source>
</evidence>
<name>A0A1I7TPN5_9PELO</name>
<feature type="compositionally biased region" description="Gly residues" evidence="1">
    <location>
        <begin position="449"/>
        <end position="459"/>
    </location>
</feature>
<reference evidence="4" key="1">
    <citation type="submission" date="2016-11" db="UniProtKB">
        <authorList>
            <consortium name="WormBaseParasite"/>
        </authorList>
    </citation>
    <scope>IDENTIFICATION</scope>
</reference>
<feature type="region of interest" description="Disordered" evidence="1">
    <location>
        <begin position="269"/>
        <end position="298"/>
    </location>
</feature>
<feature type="compositionally biased region" description="Gly residues" evidence="1">
    <location>
        <begin position="538"/>
        <end position="550"/>
    </location>
</feature>
<sequence length="661" mass="72162">MRLLTFSILILLTVLVNARTRRCSKAPVAGDNVSGNDVVEDRPRPDRKIINEDREREIYENGPQKPRGGVKEGDMERKMNSGGSYDHNDAEEVDGDGSGGGRDGSREDLLEDLLEDHLEEEVDLLELEAILRALLEAEADKEDLPVEEVDPEVKMDLQEVHLVEEADREDLLEPGAILKALLKIEKDLEDHPVEEEAPMEERINMTMNETLLDPLLEVEAILTAFLKEETVLEEEEEDPTPSIPMIIILKSEAILRGLLVGEETILVEETDPEDKMDLQEEEMDPGDPEDLLETEEEETMSLKIDEAHLEAEAIRDPSMRALLEEDTTMTTSEEDLDPEAAPPTSPNPLNPLANTRKAPPPQEDLEEDLAEDRTDGMSKKGAKEAEDRTFREMMRSGGGGRSNEYSESRGGRSAEEEASVRKSYGNGRPVRDEQDGVSTNKEVIVRNSGGRGGSGGSRGSQGSRGSEGSEFITRGGRGGSEGSRGSRGSEGSEFINRGGSRGSGSSGGSESITRGGRGGSGGSRGSQGSDGSEFNTRGGRGGSRGSGGSQGSEFREDRRDRQTASNDAGQRTIRFGEGSRGDGVKRTVDYGRDSNGRSTKTERSQQSSHNEDFDEKGYKKKRHHISDNGSEETSFSSSYSSSSNKESSSSSSFSQTYDDYY</sequence>
<feature type="compositionally biased region" description="Acidic residues" evidence="1">
    <location>
        <begin position="327"/>
        <end position="338"/>
    </location>
</feature>
<feature type="compositionally biased region" description="Basic and acidic residues" evidence="1">
    <location>
        <begin position="39"/>
        <end position="59"/>
    </location>
</feature>
<accession>A0A1I7TPN5</accession>
<evidence type="ECO:0000256" key="1">
    <source>
        <dbReference type="SAM" id="MobiDB-lite"/>
    </source>
</evidence>
<dbReference type="eggNOG" id="ENOG502T3DU">
    <property type="taxonomic scope" value="Eukaryota"/>
</dbReference>
<feature type="compositionally biased region" description="Low complexity" evidence="1">
    <location>
        <begin position="631"/>
        <end position="654"/>
    </location>
</feature>
<evidence type="ECO:0000256" key="2">
    <source>
        <dbReference type="SAM" id="SignalP"/>
    </source>
</evidence>
<feature type="region of interest" description="Disordered" evidence="1">
    <location>
        <begin position="25"/>
        <end position="106"/>
    </location>
</feature>
<feature type="compositionally biased region" description="Acidic residues" evidence="1">
    <location>
        <begin position="279"/>
        <end position="298"/>
    </location>
</feature>
<feature type="signal peptide" evidence="2">
    <location>
        <begin position="1"/>
        <end position="18"/>
    </location>
</feature>
<feature type="chain" id="PRO_5009307811" evidence="2">
    <location>
        <begin position="19"/>
        <end position="661"/>
    </location>
</feature>
<dbReference type="STRING" id="1561998.A0A1I7TPN5"/>
<dbReference type="Proteomes" id="UP000095282">
    <property type="component" value="Unplaced"/>
</dbReference>
<feature type="compositionally biased region" description="Basic and acidic residues" evidence="1">
    <location>
        <begin position="577"/>
        <end position="617"/>
    </location>
</feature>
<feature type="compositionally biased region" description="Low complexity" evidence="1">
    <location>
        <begin position="460"/>
        <end position="469"/>
    </location>
</feature>
<feature type="region of interest" description="Disordered" evidence="1">
    <location>
        <begin position="327"/>
        <end position="661"/>
    </location>
</feature>
<feature type="compositionally biased region" description="Gly residues" evidence="1">
    <location>
        <begin position="515"/>
        <end position="525"/>
    </location>
</feature>